<reference evidence="2 3" key="1">
    <citation type="journal article" date="2015" name="Nature">
        <title>rRNA introns, odd ribosomes, and small enigmatic genomes across a large radiation of phyla.</title>
        <authorList>
            <person name="Brown C.T."/>
            <person name="Hug L.A."/>
            <person name="Thomas B.C."/>
            <person name="Sharon I."/>
            <person name="Castelle C.J."/>
            <person name="Singh A."/>
            <person name="Wilkins M.J."/>
            <person name="Williams K.H."/>
            <person name="Banfield J.F."/>
        </authorList>
    </citation>
    <scope>NUCLEOTIDE SEQUENCE [LARGE SCALE GENOMIC DNA]</scope>
</reference>
<dbReference type="AlphaFoldDB" id="A0A0G1RV80"/>
<dbReference type="GO" id="GO:0016747">
    <property type="term" value="F:acyltransferase activity, transferring groups other than amino-acyl groups"/>
    <property type="evidence" value="ECO:0007669"/>
    <property type="project" value="InterPro"/>
</dbReference>
<evidence type="ECO:0000313" key="2">
    <source>
        <dbReference type="EMBL" id="KKU61194.1"/>
    </source>
</evidence>
<dbReference type="PROSITE" id="PS51186">
    <property type="entry name" value="GNAT"/>
    <property type="match status" value="1"/>
</dbReference>
<dbReference type="InterPro" id="IPR000182">
    <property type="entry name" value="GNAT_dom"/>
</dbReference>
<name>A0A0G1RV80_9BACT</name>
<accession>A0A0G1RV80</accession>
<organism evidence="2 3">
    <name type="scientific">Candidatus Beckwithbacteria bacterium GW2011_GWB1_47_15</name>
    <dbReference type="NCBI Taxonomy" id="1618371"/>
    <lineage>
        <taxon>Bacteria</taxon>
        <taxon>Candidatus Beckwithiibacteriota</taxon>
    </lineage>
</organism>
<dbReference type="Proteomes" id="UP000033860">
    <property type="component" value="Unassembled WGS sequence"/>
</dbReference>
<dbReference type="Gene3D" id="3.40.630.30">
    <property type="match status" value="1"/>
</dbReference>
<dbReference type="InterPro" id="IPR016181">
    <property type="entry name" value="Acyl_CoA_acyltransferase"/>
</dbReference>
<proteinExistence type="predicted"/>
<evidence type="ECO:0000313" key="3">
    <source>
        <dbReference type="Proteomes" id="UP000033860"/>
    </source>
</evidence>
<evidence type="ECO:0000259" key="1">
    <source>
        <dbReference type="PROSITE" id="PS51186"/>
    </source>
</evidence>
<dbReference type="EMBL" id="LCNT01000004">
    <property type="protein sequence ID" value="KKU61194.1"/>
    <property type="molecule type" value="Genomic_DNA"/>
</dbReference>
<protein>
    <recommendedName>
        <fullName evidence="1">N-acetyltransferase domain-containing protein</fullName>
    </recommendedName>
</protein>
<comment type="caution">
    <text evidence="2">The sequence shown here is derived from an EMBL/GenBank/DDBJ whole genome shotgun (WGS) entry which is preliminary data.</text>
</comment>
<feature type="domain" description="N-acetyltransferase" evidence="1">
    <location>
        <begin position="3"/>
        <end position="146"/>
    </location>
</feature>
<sequence length="156" mass="18301">MEIVVRDLTEQDIDQIYKPGVLNQDFQVGETGFYDQKYLTAWLKQKNDDILLVANKDGQIVGFLFCRVMFRTWAMGENIMVLPKDKDVGVDEALFAECQKRLGKLGIDDIDWLARPDSNEEKFLAKMSFKKGNQFYWWEKMTRPVWPDHQEIKKAS</sequence>
<gene>
    <name evidence="2" type="ORF">UX85_C0004G0116</name>
</gene>
<dbReference type="SUPFAM" id="SSF55729">
    <property type="entry name" value="Acyl-CoA N-acyltransferases (Nat)"/>
    <property type="match status" value="1"/>
</dbReference>